<evidence type="ECO:0000313" key="1">
    <source>
        <dbReference type="EMBL" id="KHD07466.1"/>
    </source>
</evidence>
<protein>
    <submittedName>
        <fullName evidence="1">Uncharacterized protein</fullName>
    </submittedName>
</protein>
<gene>
    <name evidence="1" type="ORF">PN36_10660</name>
</gene>
<proteinExistence type="predicted"/>
<keyword evidence="2" id="KW-1185">Reference proteome</keyword>
<organism evidence="1 2">
    <name type="scientific">Candidatus Thiomargarita nelsonii</name>
    <dbReference type="NCBI Taxonomy" id="1003181"/>
    <lineage>
        <taxon>Bacteria</taxon>
        <taxon>Pseudomonadati</taxon>
        <taxon>Pseudomonadota</taxon>
        <taxon>Gammaproteobacteria</taxon>
        <taxon>Thiotrichales</taxon>
        <taxon>Thiotrichaceae</taxon>
        <taxon>Thiomargarita</taxon>
    </lineage>
</organism>
<evidence type="ECO:0000313" key="2">
    <source>
        <dbReference type="Proteomes" id="UP000030428"/>
    </source>
</evidence>
<dbReference type="EMBL" id="JSZA02000032">
    <property type="protein sequence ID" value="KHD07466.1"/>
    <property type="molecule type" value="Genomic_DNA"/>
</dbReference>
<dbReference type="InterPro" id="IPR021806">
    <property type="entry name" value="DUF3379"/>
</dbReference>
<name>A0A0A6RUC9_9GAMM</name>
<sequence>MPQAELREMFKAIGAQLTGEIGQVNFCELLTLRGHNSAHIVLSGTKGPINVLFIRDSQMSWPQNISHDELKGIILSMAWGNIAIIGVPEEPLDKVAERINEGVRWL</sequence>
<reference evidence="1 2" key="1">
    <citation type="journal article" date="2016" name="Front. Microbiol.">
        <title>Single-Cell (Meta-)Genomics of a Dimorphic Candidatus Thiomargarita nelsonii Reveals Genomic Plasticity.</title>
        <authorList>
            <person name="Flood B.E."/>
            <person name="Fliss P."/>
            <person name="Jones D.S."/>
            <person name="Dick G.J."/>
            <person name="Jain S."/>
            <person name="Kaster A.K."/>
            <person name="Winkel M."/>
            <person name="Mussmann M."/>
            <person name="Bailey J."/>
        </authorList>
    </citation>
    <scope>NUCLEOTIDE SEQUENCE [LARGE SCALE GENOMIC DNA]</scope>
    <source>
        <strain evidence="1">Hydrate Ridge</strain>
    </source>
</reference>
<comment type="caution">
    <text evidence="1">The sequence shown here is derived from an EMBL/GenBank/DDBJ whole genome shotgun (WGS) entry which is preliminary data.</text>
</comment>
<dbReference type="Pfam" id="PF11859">
    <property type="entry name" value="DUF3379"/>
    <property type="match status" value="1"/>
</dbReference>
<accession>A0A0A6RUC9</accession>
<dbReference type="Proteomes" id="UP000030428">
    <property type="component" value="Unassembled WGS sequence"/>
</dbReference>
<dbReference type="AlphaFoldDB" id="A0A0A6RUC9"/>